<dbReference type="InterPro" id="IPR012394">
    <property type="entry name" value="Aldehyde_DH_NAD(P)"/>
</dbReference>
<dbReference type="GO" id="GO:0018484">
    <property type="term" value="F:4-hydroxybenzaldehyde dehydrogenase (NAD+) activity"/>
    <property type="evidence" value="ECO:0007669"/>
    <property type="project" value="EnsemblFungi"/>
</dbReference>
<dbReference type="EMBL" id="AZGZ01000021">
    <property type="protein sequence ID" value="KZZ89258.1"/>
    <property type="molecule type" value="Genomic_DNA"/>
</dbReference>
<keyword evidence="11" id="KW-1185">Reference proteome</keyword>
<feature type="active site" evidence="6 7">
    <location>
        <position position="223"/>
    </location>
</feature>
<organism evidence="10 11">
    <name type="scientific">Ascosphaera apis ARSEF 7405</name>
    <dbReference type="NCBI Taxonomy" id="392613"/>
    <lineage>
        <taxon>Eukaryota</taxon>
        <taxon>Fungi</taxon>
        <taxon>Dikarya</taxon>
        <taxon>Ascomycota</taxon>
        <taxon>Pezizomycotina</taxon>
        <taxon>Eurotiomycetes</taxon>
        <taxon>Eurotiomycetidae</taxon>
        <taxon>Onygenales</taxon>
        <taxon>Ascosphaeraceae</taxon>
        <taxon>Ascosphaera</taxon>
    </lineage>
</organism>
<dbReference type="GO" id="GO:0047770">
    <property type="term" value="F:carboxylate reductase activity"/>
    <property type="evidence" value="ECO:0007669"/>
    <property type="project" value="EnsemblFungi"/>
</dbReference>
<feature type="domain" description="Aldehyde dehydrogenase" evidence="9">
    <location>
        <begin position="26"/>
        <end position="443"/>
    </location>
</feature>
<dbReference type="Gene3D" id="3.40.605.10">
    <property type="entry name" value="Aldehyde Dehydrogenase, Chain A, domain 1"/>
    <property type="match status" value="1"/>
</dbReference>
<evidence type="ECO:0000256" key="3">
    <source>
        <dbReference type="ARBA" id="ARBA00023002"/>
    </source>
</evidence>
<dbReference type="PROSITE" id="PS00687">
    <property type="entry name" value="ALDEHYDE_DEHYDR_GLU"/>
    <property type="match status" value="1"/>
</dbReference>
<dbReference type="PIRSF" id="PIRSF036492">
    <property type="entry name" value="ALDH"/>
    <property type="match status" value="1"/>
</dbReference>
<dbReference type="OrthoDB" id="440325at2759"/>
<dbReference type="GO" id="GO:0046185">
    <property type="term" value="P:aldehyde catabolic process"/>
    <property type="evidence" value="ECO:0007669"/>
    <property type="project" value="EnsemblFungi"/>
</dbReference>
<evidence type="ECO:0000256" key="8">
    <source>
        <dbReference type="RuleBase" id="RU003345"/>
    </source>
</evidence>
<gene>
    <name evidence="10" type="ORF">AAP_04405</name>
</gene>
<dbReference type="FunFam" id="3.40.605.10:FF:000004">
    <property type="entry name" value="Aldehyde dehydrogenase"/>
    <property type="match status" value="1"/>
</dbReference>
<evidence type="ECO:0000256" key="7">
    <source>
        <dbReference type="PROSITE-ProRule" id="PRU10007"/>
    </source>
</evidence>
<evidence type="ECO:0000256" key="5">
    <source>
        <dbReference type="PIRNR" id="PIRNR036492"/>
    </source>
</evidence>
<dbReference type="GO" id="GO:0006665">
    <property type="term" value="P:sphingolipid metabolic process"/>
    <property type="evidence" value="ECO:0007669"/>
    <property type="project" value="EnsemblFungi"/>
</dbReference>
<dbReference type="InterPro" id="IPR016161">
    <property type="entry name" value="Ald_DH/histidinol_DH"/>
</dbReference>
<dbReference type="InterPro" id="IPR016163">
    <property type="entry name" value="Ald_DH_C"/>
</dbReference>
<dbReference type="GO" id="GO:0005811">
    <property type="term" value="C:lipid droplet"/>
    <property type="evidence" value="ECO:0007669"/>
    <property type="project" value="EnsemblFungi"/>
</dbReference>
<keyword evidence="2" id="KW-0125">Carotenoid biosynthesis</keyword>
<dbReference type="AlphaFoldDB" id="A0A167WTM4"/>
<dbReference type="PANTHER" id="PTHR43570">
    <property type="entry name" value="ALDEHYDE DEHYDROGENASE"/>
    <property type="match status" value="1"/>
</dbReference>
<evidence type="ECO:0000256" key="2">
    <source>
        <dbReference type="ARBA" id="ARBA00022746"/>
    </source>
</evidence>
<dbReference type="PANTHER" id="PTHR43570:SF11">
    <property type="entry name" value="ALDEHYDE DEHYDROGENASE"/>
    <property type="match status" value="1"/>
</dbReference>
<sequence length="518" mass="56695">MSVALPTFTATPVDKIPVYAQELRNSFNAGKTRDLDFRITQLRKFYWALKDREEKFFAAVKKDINKSAYETLLTEFLFVLNDIIYAADNLKKWAKPEKLDGVDFTFSIMKPMTRKDPLGSVLVIGAFNFPFQLTLLPVIGAIAAGNTVVLKPSEVSSNSAAVIQEAMEASLDSSCYRCIQGAIPETQALLSQKWDKICYTGGERVAKIVAQAAVPNLTPLLLELGGKNPAFVTKNANVKIAARRLAWGKCTNAGQVCVSQNYMLVDKEVVDSFIAALKANIQEFYPEGAENSPDYGRIVNINHFRRIKGMIDSSKGEIVFGGKTDEKTLFIEPTIIKTTHTDDPVLTEESFGPIFTVLPVNNLDEAIDIANSIDPTPLGCYPFGNSKETEKVLSRFRSGGASINDSFMHASIANIPFGGVGSSGMGAYRGKHSFDAFVHRRTVTSTPTLSLIEKALFVRYAPYKGKAAIWRGATEKRPNFDREGKSTGGLLNWLIWIVTLGGGKSKSGLTRSTVAVVG</sequence>
<dbReference type="InterPro" id="IPR016162">
    <property type="entry name" value="Ald_DH_N"/>
</dbReference>
<comment type="similarity">
    <text evidence="1 5 8">Belongs to the aldehyde dehydrogenase family.</text>
</comment>
<evidence type="ECO:0000256" key="1">
    <source>
        <dbReference type="ARBA" id="ARBA00009986"/>
    </source>
</evidence>
<dbReference type="InterPro" id="IPR015590">
    <property type="entry name" value="Aldehyde_DH_dom"/>
</dbReference>
<dbReference type="Proteomes" id="UP000242877">
    <property type="component" value="Unassembled WGS sequence"/>
</dbReference>
<keyword evidence="4" id="KW-0520">NAD</keyword>
<reference evidence="10 11" key="1">
    <citation type="journal article" date="2016" name="Genome Biol. Evol.">
        <title>Divergent and convergent evolution of fungal pathogenicity.</title>
        <authorList>
            <person name="Shang Y."/>
            <person name="Xiao G."/>
            <person name="Zheng P."/>
            <person name="Cen K."/>
            <person name="Zhan S."/>
            <person name="Wang C."/>
        </authorList>
    </citation>
    <scope>NUCLEOTIDE SEQUENCE [LARGE SCALE GENOMIC DNA]</scope>
    <source>
        <strain evidence="10 11">ARSEF 7405</strain>
    </source>
</reference>
<proteinExistence type="inferred from homology"/>
<protein>
    <recommendedName>
        <fullName evidence="5">Aldehyde dehydrogenase</fullName>
    </recommendedName>
</protein>
<comment type="caution">
    <text evidence="10">The sequence shown here is derived from an EMBL/GenBank/DDBJ whole genome shotgun (WGS) entry which is preliminary data.</text>
</comment>
<dbReference type="Pfam" id="PF00171">
    <property type="entry name" value="Aldedh"/>
    <property type="match status" value="1"/>
</dbReference>
<evidence type="ECO:0000256" key="6">
    <source>
        <dbReference type="PIRSR" id="PIRSR036492-1"/>
    </source>
</evidence>
<name>A0A167WTM4_9EURO</name>
<evidence type="ECO:0000313" key="11">
    <source>
        <dbReference type="Proteomes" id="UP000242877"/>
    </source>
</evidence>
<dbReference type="GO" id="GO:0016117">
    <property type="term" value="P:carotenoid biosynthetic process"/>
    <property type="evidence" value="ECO:0007669"/>
    <property type="project" value="UniProtKB-KW"/>
</dbReference>
<keyword evidence="3 5" id="KW-0560">Oxidoreductase</keyword>
<feature type="active site" evidence="6">
    <location>
        <position position="257"/>
    </location>
</feature>
<evidence type="ECO:0000259" key="9">
    <source>
        <dbReference type="Pfam" id="PF00171"/>
    </source>
</evidence>
<dbReference type="SUPFAM" id="SSF53720">
    <property type="entry name" value="ALDH-like"/>
    <property type="match status" value="1"/>
</dbReference>
<dbReference type="CDD" id="cd07135">
    <property type="entry name" value="ALDH_F14-YMR110C"/>
    <property type="match status" value="1"/>
</dbReference>
<evidence type="ECO:0000256" key="4">
    <source>
        <dbReference type="ARBA" id="ARBA00023027"/>
    </source>
</evidence>
<dbReference type="GO" id="GO:0005741">
    <property type="term" value="C:mitochondrial outer membrane"/>
    <property type="evidence" value="ECO:0007669"/>
    <property type="project" value="EnsemblFungi"/>
</dbReference>
<evidence type="ECO:0000313" key="10">
    <source>
        <dbReference type="EMBL" id="KZZ89258.1"/>
    </source>
</evidence>
<dbReference type="Gene3D" id="3.40.309.10">
    <property type="entry name" value="Aldehyde Dehydrogenase, Chain A, domain 2"/>
    <property type="match status" value="1"/>
</dbReference>
<dbReference type="FunFam" id="3.40.309.10:FF:000025">
    <property type="entry name" value="Aldehyde dehydrogenase"/>
    <property type="match status" value="1"/>
</dbReference>
<dbReference type="GO" id="GO:0006744">
    <property type="term" value="P:ubiquinone biosynthetic process"/>
    <property type="evidence" value="ECO:0007669"/>
    <property type="project" value="EnsemblFungi"/>
</dbReference>
<dbReference type="InterPro" id="IPR029510">
    <property type="entry name" value="Ald_DH_CS_GLU"/>
</dbReference>
<accession>A0A167WTM4</accession>
<dbReference type="VEuPathDB" id="FungiDB:AAP_04405"/>